<dbReference type="Gene3D" id="6.10.340.10">
    <property type="match status" value="1"/>
</dbReference>
<keyword evidence="8 15" id="KW-0418">Kinase</keyword>
<evidence type="ECO:0000313" key="15">
    <source>
        <dbReference type="EMBL" id="MYN07077.1"/>
    </source>
</evidence>
<dbReference type="Gene3D" id="1.10.287.130">
    <property type="match status" value="1"/>
</dbReference>
<evidence type="ECO:0000313" key="16">
    <source>
        <dbReference type="Proteomes" id="UP000450676"/>
    </source>
</evidence>
<dbReference type="PANTHER" id="PTHR45436:SF10">
    <property type="entry name" value="HISTIDINE KINASE"/>
    <property type="match status" value="1"/>
</dbReference>
<keyword evidence="7 12" id="KW-0812">Transmembrane</keyword>
<dbReference type="Proteomes" id="UP000450676">
    <property type="component" value="Unassembled WGS sequence"/>
</dbReference>
<dbReference type="Pfam" id="PF00512">
    <property type="entry name" value="HisKA"/>
    <property type="match status" value="1"/>
</dbReference>
<feature type="domain" description="Histidine kinase" evidence="13">
    <location>
        <begin position="262"/>
        <end position="481"/>
    </location>
</feature>
<evidence type="ECO:0000256" key="6">
    <source>
        <dbReference type="ARBA" id="ARBA00022679"/>
    </source>
</evidence>
<feature type="transmembrane region" description="Helical" evidence="12">
    <location>
        <begin position="189"/>
        <end position="207"/>
    </location>
</feature>
<dbReference type="EMBL" id="WWCU01000005">
    <property type="protein sequence ID" value="MYN07077.1"/>
    <property type="molecule type" value="Genomic_DNA"/>
</dbReference>
<evidence type="ECO:0000256" key="9">
    <source>
        <dbReference type="ARBA" id="ARBA00022989"/>
    </source>
</evidence>
<dbReference type="InterPro" id="IPR050428">
    <property type="entry name" value="TCS_sensor_his_kinase"/>
</dbReference>
<dbReference type="NCBIfam" id="NF008312">
    <property type="entry name" value="PRK11100.1"/>
    <property type="match status" value="1"/>
</dbReference>
<dbReference type="InterPro" id="IPR005467">
    <property type="entry name" value="His_kinase_dom"/>
</dbReference>
<dbReference type="Pfam" id="PF00672">
    <property type="entry name" value="HAMP"/>
    <property type="match status" value="1"/>
</dbReference>
<evidence type="ECO:0000256" key="12">
    <source>
        <dbReference type="SAM" id="Phobius"/>
    </source>
</evidence>
<dbReference type="CDD" id="cd06225">
    <property type="entry name" value="HAMP"/>
    <property type="match status" value="1"/>
</dbReference>
<evidence type="ECO:0000256" key="3">
    <source>
        <dbReference type="ARBA" id="ARBA00012438"/>
    </source>
</evidence>
<dbReference type="InterPro" id="IPR029151">
    <property type="entry name" value="Sensor-like_sf"/>
</dbReference>
<dbReference type="Gene3D" id="3.30.565.10">
    <property type="entry name" value="Histidine kinase-like ATPase, C-terminal domain"/>
    <property type="match status" value="1"/>
</dbReference>
<name>A0A7X4KLF1_9BURK</name>
<evidence type="ECO:0000256" key="7">
    <source>
        <dbReference type="ARBA" id="ARBA00022692"/>
    </source>
</evidence>
<keyword evidence="16" id="KW-1185">Reference proteome</keyword>
<keyword evidence="10" id="KW-0902">Two-component regulatory system</keyword>
<dbReference type="Pfam" id="PF02518">
    <property type="entry name" value="HATPase_c"/>
    <property type="match status" value="1"/>
</dbReference>
<keyword evidence="6 15" id="KW-0808">Transferase</keyword>
<evidence type="ECO:0000256" key="4">
    <source>
        <dbReference type="ARBA" id="ARBA00022475"/>
    </source>
</evidence>
<dbReference type="PROSITE" id="PS50109">
    <property type="entry name" value="HIS_KIN"/>
    <property type="match status" value="1"/>
</dbReference>
<dbReference type="EC" id="2.7.13.3" evidence="3"/>
<dbReference type="InterPro" id="IPR004358">
    <property type="entry name" value="Sig_transdc_His_kin-like_C"/>
</dbReference>
<organism evidence="15 16">
    <name type="scientific">Pseudoduganella aquatica</name>
    <dbReference type="NCBI Taxonomy" id="2660641"/>
    <lineage>
        <taxon>Bacteria</taxon>
        <taxon>Pseudomonadati</taxon>
        <taxon>Pseudomonadota</taxon>
        <taxon>Betaproteobacteria</taxon>
        <taxon>Burkholderiales</taxon>
        <taxon>Oxalobacteraceae</taxon>
        <taxon>Telluria group</taxon>
        <taxon>Pseudoduganella</taxon>
    </lineage>
</organism>
<dbReference type="CDD" id="cd18773">
    <property type="entry name" value="PDC1_HK_sensor"/>
    <property type="match status" value="1"/>
</dbReference>
<evidence type="ECO:0000256" key="10">
    <source>
        <dbReference type="ARBA" id="ARBA00023012"/>
    </source>
</evidence>
<dbReference type="InterPro" id="IPR003661">
    <property type="entry name" value="HisK_dim/P_dom"/>
</dbReference>
<dbReference type="SUPFAM" id="SSF103190">
    <property type="entry name" value="Sensory domain-like"/>
    <property type="match status" value="1"/>
</dbReference>
<comment type="catalytic activity">
    <reaction evidence="1">
        <text>ATP + protein L-histidine = ADP + protein N-phospho-L-histidine.</text>
        <dbReference type="EC" id="2.7.13.3"/>
    </reaction>
</comment>
<sequence>MRIGLRILLGYFLIVGLAGWFLLNVFMAEVKPGVRATLEDTLVDTANLLAVMVADDVRAGAYDAAPMLARMRDYAGRGVSAQISGLPKNKLDYRIYITDAQGIVRFDSENKAVGKDYSRWNDVYLTLRGKYGARSTRDREDDENSTVMHVAAPIRDGERLIGVLTVAKPNASVQGFVERSQQHILRRGALLLALSLLIGLASTYWLARALRKLMHYVEEVQAGRKVALPVLGNTEIGTLGHALEAMRVKLEGKEYVETLMHTLTHELKSPIAAIQASAELLQEDMPPEQRRQFLSSILSQNARQRQLIDKLLALVRVEKQQRLDALERIDSGALLQEVARDFAAPLAARGLRLDLELPRDGAPVLHGDALLLRQAIGNLLDNAIAFAPAGGVVALGARVPGEGVEIYVADGGPGIPDYAAGRVFERFYSLPRPGGGAKSTGLGLPFVREVAALHGGTVSVANIAGPGQGGCRAALYLPLPLAL</sequence>
<keyword evidence="11 12" id="KW-0472">Membrane</keyword>
<evidence type="ECO:0000259" key="13">
    <source>
        <dbReference type="PROSITE" id="PS50109"/>
    </source>
</evidence>
<dbReference type="SMART" id="SM00387">
    <property type="entry name" value="HATPase_c"/>
    <property type="match status" value="1"/>
</dbReference>
<reference evidence="15 16" key="1">
    <citation type="submission" date="2019-12" db="EMBL/GenBank/DDBJ databases">
        <title>Novel species isolated from a subtropical stream in China.</title>
        <authorList>
            <person name="Lu H."/>
        </authorList>
    </citation>
    <scope>NUCLEOTIDE SEQUENCE [LARGE SCALE GENOMIC DNA]</scope>
    <source>
        <strain evidence="15 16">FT127W</strain>
    </source>
</reference>
<dbReference type="SUPFAM" id="SSF55874">
    <property type="entry name" value="ATPase domain of HSP90 chaperone/DNA topoisomerase II/histidine kinase"/>
    <property type="match status" value="1"/>
</dbReference>
<dbReference type="InterPro" id="IPR036097">
    <property type="entry name" value="HisK_dim/P_sf"/>
</dbReference>
<dbReference type="PANTHER" id="PTHR45436">
    <property type="entry name" value="SENSOR HISTIDINE KINASE YKOH"/>
    <property type="match status" value="1"/>
</dbReference>
<feature type="transmembrane region" description="Helical" evidence="12">
    <location>
        <begin position="6"/>
        <end position="26"/>
    </location>
</feature>
<dbReference type="GO" id="GO:0000155">
    <property type="term" value="F:phosphorelay sensor kinase activity"/>
    <property type="evidence" value="ECO:0007669"/>
    <property type="project" value="InterPro"/>
</dbReference>
<dbReference type="SUPFAM" id="SSF47384">
    <property type="entry name" value="Homodimeric domain of signal transducing histidine kinase"/>
    <property type="match status" value="1"/>
</dbReference>
<evidence type="ECO:0000256" key="8">
    <source>
        <dbReference type="ARBA" id="ARBA00022777"/>
    </source>
</evidence>
<evidence type="ECO:0000259" key="14">
    <source>
        <dbReference type="PROSITE" id="PS50885"/>
    </source>
</evidence>
<keyword evidence="5" id="KW-0597">Phosphoprotein</keyword>
<protein>
    <recommendedName>
        <fullName evidence="3">histidine kinase</fullName>
        <ecNumber evidence="3">2.7.13.3</ecNumber>
    </recommendedName>
</protein>
<dbReference type="Gene3D" id="3.30.450.20">
    <property type="entry name" value="PAS domain"/>
    <property type="match status" value="1"/>
</dbReference>
<keyword evidence="4" id="KW-1003">Cell membrane</keyword>
<dbReference type="InterPro" id="IPR036890">
    <property type="entry name" value="HATPase_C_sf"/>
</dbReference>
<evidence type="ECO:0000256" key="11">
    <source>
        <dbReference type="ARBA" id="ARBA00023136"/>
    </source>
</evidence>
<proteinExistence type="predicted"/>
<evidence type="ECO:0000256" key="1">
    <source>
        <dbReference type="ARBA" id="ARBA00000085"/>
    </source>
</evidence>
<evidence type="ECO:0000256" key="5">
    <source>
        <dbReference type="ARBA" id="ARBA00022553"/>
    </source>
</evidence>
<dbReference type="GO" id="GO:0005886">
    <property type="term" value="C:plasma membrane"/>
    <property type="evidence" value="ECO:0007669"/>
    <property type="project" value="UniProtKB-SubCell"/>
</dbReference>
<accession>A0A7X4KLF1</accession>
<dbReference type="SMART" id="SM00388">
    <property type="entry name" value="HisKA"/>
    <property type="match status" value="1"/>
</dbReference>
<gene>
    <name evidence="15" type="primary">creC</name>
    <name evidence="15" type="ORF">GTP77_06955</name>
</gene>
<comment type="caution">
    <text evidence="15">The sequence shown here is derived from an EMBL/GenBank/DDBJ whole genome shotgun (WGS) entry which is preliminary data.</text>
</comment>
<keyword evidence="9 12" id="KW-1133">Transmembrane helix</keyword>
<evidence type="ECO:0000256" key="2">
    <source>
        <dbReference type="ARBA" id="ARBA00004651"/>
    </source>
</evidence>
<dbReference type="RefSeq" id="WP_161071437.1">
    <property type="nucleotide sequence ID" value="NZ_WWCU01000005.1"/>
</dbReference>
<comment type="subcellular location">
    <subcellularLocation>
        <location evidence="2">Cell membrane</location>
        <topology evidence="2">Multi-pass membrane protein</topology>
    </subcellularLocation>
</comment>
<dbReference type="CDD" id="cd00082">
    <property type="entry name" value="HisKA"/>
    <property type="match status" value="1"/>
</dbReference>
<dbReference type="PRINTS" id="PR00344">
    <property type="entry name" value="BCTRLSENSOR"/>
</dbReference>
<dbReference type="AlphaFoldDB" id="A0A7X4KLF1"/>
<dbReference type="InterPro" id="IPR003594">
    <property type="entry name" value="HATPase_dom"/>
</dbReference>
<feature type="domain" description="HAMP" evidence="14">
    <location>
        <begin position="204"/>
        <end position="255"/>
    </location>
</feature>
<dbReference type="PROSITE" id="PS50885">
    <property type="entry name" value="HAMP"/>
    <property type="match status" value="1"/>
</dbReference>
<dbReference type="InterPro" id="IPR003660">
    <property type="entry name" value="HAMP_dom"/>
</dbReference>